<dbReference type="PROSITE" id="PS50297">
    <property type="entry name" value="ANK_REP_REGION"/>
    <property type="match status" value="5"/>
</dbReference>
<feature type="repeat" description="ANK" evidence="3">
    <location>
        <begin position="605"/>
        <end position="637"/>
    </location>
</feature>
<evidence type="ECO:0000313" key="5">
    <source>
        <dbReference type="Proteomes" id="UP001627154"/>
    </source>
</evidence>
<dbReference type="InterPro" id="IPR002110">
    <property type="entry name" value="Ankyrin_rpt"/>
</dbReference>
<evidence type="ECO:0000313" key="4">
    <source>
        <dbReference type="EMBL" id="KAL3400200.1"/>
    </source>
</evidence>
<dbReference type="InterPro" id="IPR036770">
    <property type="entry name" value="Ankyrin_rpt-contain_sf"/>
</dbReference>
<dbReference type="Proteomes" id="UP001627154">
    <property type="component" value="Unassembled WGS sequence"/>
</dbReference>
<keyword evidence="2 3" id="KW-0040">ANK repeat</keyword>
<dbReference type="PANTHER" id="PTHR24193">
    <property type="entry name" value="ANKYRIN REPEAT PROTEIN"/>
    <property type="match status" value="1"/>
</dbReference>
<feature type="repeat" description="ANK" evidence="3">
    <location>
        <begin position="240"/>
        <end position="272"/>
    </location>
</feature>
<name>A0ABD2X521_9HYME</name>
<feature type="repeat" description="ANK" evidence="3">
    <location>
        <begin position="386"/>
        <end position="418"/>
    </location>
</feature>
<dbReference type="PRINTS" id="PR01415">
    <property type="entry name" value="ANKYRIN"/>
</dbReference>
<dbReference type="SUPFAM" id="SSF48403">
    <property type="entry name" value="Ankyrin repeat"/>
    <property type="match status" value="2"/>
</dbReference>
<evidence type="ECO:0000256" key="1">
    <source>
        <dbReference type="ARBA" id="ARBA00022737"/>
    </source>
</evidence>
<proteinExistence type="predicted"/>
<dbReference type="Gene3D" id="1.25.40.20">
    <property type="entry name" value="Ankyrin repeat-containing domain"/>
    <property type="match status" value="4"/>
</dbReference>
<accession>A0ABD2X521</accession>
<dbReference type="Pfam" id="PF13857">
    <property type="entry name" value="Ank_5"/>
    <property type="match status" value="1"/>
</dbReference>
<sequence length="707" mass="79822">MTAQVWSNLMSIAGQANEEEKRRLLLDGIYRVVENWQGPLPNLLEIFRPEQIERLLSHAVTDREGSEEARMRFIKFVVDTGYRDQPKVGTDRQYVLHRTTPIHLVSRAQVRGSSVIVHLLFEIYDRFDLNYVDDTGFTHLHAACSIPDGQGLVVKFLEQGQDPNVVVRGQSLLRTAVQNDWRLAAAELLRRGADPTQCDDDGSSALHAVCRYGRADFLKLFFEIVDEHGKPFRVNLPDGLGNTPLHLAVENGNVATLVMLLTRGADPNLANREGSTPLHAISRRTNNDYLIEALFRISDENRRTVRVNVSDRRGDTLLHLALESGNLRMSEILLTRGADVNSVNKKGLTPLHLMCQNTEADLLVENFFAINARLNKPVLIDARDKLCNTPLHLATLYGRKKATELLLRAGADPNLANGQRSTPLHIICRRSDGCDLVEAFFKIVRELGKPVQIDARDESCNTPLHLTLRHRSTRMFWIMLVNGADPNLADNDGCTALHHLCHVSRTYGTTSRFFEIVDKMRRTVQLDARDNAGWTPLHVAVRARCKSKFQTLLRRGANPNVANRAGQTALHFLVERIHDEFMWCFFAIVGDARGRPVLIDARDTKGRTPLHVALFAKNTRAARRLLWRGANPNLADADGWTPLHVICIECNWFLQQFFEINAESQQPVEINAKTNEGRTPLSLLRDRKPIDYEEASRYLEALGAELD</sequence>
<dbReference type="Pfam" id="PF12796">
    <property type="entry name" value="Ank_2"/>
    <property type="match status" value="3"/>
</dbReference>
<dbReference type="EMBL" id="JBJJXI010000051">
    <property type="protein sequence ID" value="KAL3400200.1"/>
    <property type="molecule type" value="Genomic_DNA"/>
</dbReference>
<dbReference type="PROSITE" id="PS50088">
    <property type="entry name" value="ANK_REPEAT"/>
    <property type="match status" value="6"/>
</dbReference>
<gene>
    <name evidence="4" type="ORF">TKK_006096</name>
</gene>
<feature type="repeat" description="ANK" evidence="3">
    <location>
        <begin position="532"/>
        <end position="564"/>
    </location>
</feature>
<dbReference type="PANTHER" id="PTHR24193:SF121">
    <property type="entry name" value="ADA2A-CONTAINING COMPLEX COMPONENT 3, ISOFORM D"/>
    <property type="match status" value="1"/>
</dbReference>
<reference evidence="4 5" key="1">
    <citation type="journal article" date="2024" name="bioRxiv">
        <title>A reference genome for Trichogramma kaykai: A tiny desert-dwelling parasitoid wasp with competing sex-ratio distorters.</title>
        <authorList>
            <person name="Culotta J."/>
            <person name="Lindsey A.R."/>
        </authorList>
    </citation>
    <scope>NUCLEOTIDE SEQUENCE [LARGE SCALE GENOMIC DNA]</scope>
    <source>
        <strain evidence="4 5">KSX58</strain>
    </source>
</reference>
<feature type="repeat" description="ANK" evidence="3">
    <location>
        <begin position="313"/>
        <end position="345"/>
    </location>
</feature>
<comment type="caution">
    <text evidence="4">The sequence shown here is derived from an EMBL/GenBank/DDBJ whole genome shotgun (WGS) entry which is preliminary data.</text>
</comment>
<organism evidence="4 5">
    <name type="scientific">Trichogramma kaykai</name>
    <dbReference type="NCBI Taxonomy" id="54128"/>
    <lineage>
        <taxon>Eukaryota</taxon>
        <taxon>Metazoa</taxon>
        <taxon>Ecdysozoa</taxon>
        <taxon>Arthropoda</taxon>
        <taxon>Hexapoda</taxon>
        <taxon>Insecta</taxon>
        <taxon>Pterygota</taxon>
        <taxon>Neoptera</taxon>
        <taxon>Endopterygota</taxon>
        <taxon>Hymenoptera</taxon>
        <taxon>Apocrita</taxon>
        <taxon>Proctotrupomorpha</taxon>
        <taxon>Chalcidoidea</taxon>
        <taxon>Trichogrammatidae</taxon>
        <taxon>Trichogramma</taxon>
    </lineage>
</organism>
<protein>
    <submittedName>
        <fullName evidence="4">Uncharacterized protein</fullName>
    </submittedName>
</protein>
<feature type="repeat" description="ANK" evidence="3">
    <location>
        <begin position="459"/>
        <end position="491"/>
    </location>
</feature>
<evidence type="ECO:0000256" key="3">
    <source>
        <dbReference type="PROSITE-ProRule" id="PRU00023"/>
    </source>
</evidence>
<evidence type="ECO:0000256" key="2">
    <source>
        <dbReference type="ARBA" id="ARBA00023043"/>
    </source>
</evidence>
<keyword evidence="5" id="KW-1185">Reference proteome</keyword>
<dbReference type="InterPro" id="IPR050663">
    <property type="entry name" value="Ankyrin-SOCS_Box"/>
</dbReference>
<dbReference type="AlphaFoldDB" id="A0ABD2X521"/>
<keyword evidence="1" id="KW-0677">Repeat</keyword>
<dbReference type="SMART" id="SM00248">
    <property type="entry name" value="ANK"/>
    <property type="match status" value="16"/>
</dbReference>